<evidence type="ECO:0000256" key="1">
    <source>
        <dbReference type="SAM" id="SignalP"/>
    </source>
</evidence>
<sequence length="150" mass="16833">MWRLLLPLSLCAMSCLSPVAAAEDDEVSFVFRIPFGASSDEVRDREVVRAVLVIRERDPYEEIACEIICKRAERPEDPIEIDFEALASGIRSLSAPIPFTVYGDGYHSENPYEARSVVYRRPVVGSPIQVIAERFSSEPAFPIEDETPVE</sequence>
<reference evidence="2 3" key="1">
    <citation type="submission" date="2023-09" db="EMBL/GenBank/DDBJ databases">
        <authorList>
            <person name="Rey-Velasco X."/>
        </authorList>
    </citation>
    <scope>NUCLEOTIDE SEQUENCE [LARGE SCALE GENOMIC DNA]</scope>
    <source>
        <strain evidence="2 3">W345</strain>
    </source>
</reference>
<feature type="chain" id="PRO_5046432565" evidence="1">
    <location>
        <begin position="22"/>
        <end position="150"/>
    </location>
</feature>
<protein>
    <submittedName>
        <fullName evidence="2">Uncharacterized protein</fullName>
    </submittedName>
</protein>
<comment type="caution">
    <text evidence="2">The sequence shown here is derived from an EMBL/GenBank/DDBJ whole genome shotgun (WGS) entry which is preliminary data.</text>
</comment>
<keyword evidence="3" id="KW-1185">Reference proteome</keyword>
<dbReference type="RefSeq" id="WP_311364123.1">
    <property type="nucleotide sequence ID" value="NZ_JAVRIC010000005.1"/>
</dbReference>
<accession>A0ABU2WFT5</accession>
<proteinExistence type="predicted"/>
<feature type="signal peptide" evidence="1">
    <location>
        <begin position="1"/>
        <end position="21"/>
    </location>
</feature>
<name>A0ABU2WFT5_9GAMM</name>
<dbReference type="Proteomes" id="UP001254608">
    <property type="component" value="Unassembled WGS sequence"/>
</dbReference>
<keyword evidence="1" id="KW-0732">Signal</keyword>
<organism evidence="2 3">
    <name type="scientific">Banduia mediterranea</name>
    <dbReference type="NCBI Taxonomy" id="3075609"/>
    <lineage>
        <taxon>Bacteria</taxon>
        <taxon>Pseudomonadati</taxon>
        <taxon>Pseudomonadota</taxon>
        <taxon>Gammaproteobacteria</taxon>
        <taxon>Nevskiales</taxon>
        <taxon>Algiphilaceae</taxon>
        <taxon>Banduia</taxon>
    </lineage>
</organism>
<dbReference type="EMBL" id="JAVRIC010000005">
    <property type="protein sequence ID" value="MDT0496730.1"/>
    <property type="molecule type" value="Genomic_DNA"/>
</dbReference>
<gene>
    <name evidence="2" type="ORF">RM530_05055</name>
</gene>
<evidence type="ECO:0000313" key="2">
    <source>
        <dbReference type="EMBL" id="MDT0496730.1"/>
    </source>
</evidence>
<evidence type="ECO:0000313" key="3">
    <source>
        <dbReference type="Proteomes" id="UP001254608"/>
    </source>
</evidence>